<evidence type="ECO:0000313" key="3">
    <source>
        <dbReference type="Proteomes" id="UP001054252"/>
    </source>
</evidence>
<evidence type="ECO:0000259" key="1">
    <source>
        <dbReference type="Pfam" id="PF05699"/>
    </source>
</evidence>
<accession>A0AAV5JX71</accession>
<dbReference type="Proteomes" id="UP001054252">
    <property type="component" value="Unassembled WGS sequence"/>
</dbReference>
<evidence type="ECO:0000313" key="2">
    <source>
        <dbReference type="EMBL" id="GKV15491.1"/>
    </source>
</evidence>
<sequence>MFFLFVFSIDEWWKYFGYSAPNLKKLAIQLSSQTSYSLGCERNWSVFKRIPTKKRNRLEHQRLNDLVYVHYNLHLKYRYFI</sequence>
<reference evidence="2 3" key="1">
    <citation type="journal article" date="2021" name="Commun. Biol.">
        <title>The genome of Shorea leprosula (Dipterocarpaceae) highlights the ecological relevance of drought in aseasonal tropical rainforests.</title>
        <authorList>
            <person name="Ng K.K.S."/>
            <person name="Kobayashi M.J."/>
            <person name="Fawcett J.A."/>
            <person name="Hatakeyama M."/>
            <person name="Paape T."/>
            <person name="Ng C.H."/>
            <person name="Ang C.C."/>
            <person name="Tnah L.H."/>
            <person name="Lee C.T."/>
            <person name="Nishiyama T."/>
            <person name="Sese J."/>
            <person name="O'Brien M.J."/>
            <person name="Copetti D."/>
            <person name="Mohd Noor M.I."/>
            <person name="Ong R.C."/>
            <person name="Putra M."/>
            <person name="Sireger I.Z."/>
            <person name="Indrioko S."/>
            <person name="Kosugi Y."/>
            <person name="Izuno A."/>
            <person name="Isagi Y."/>
            <person name="Lee S.L."/>
            <person name="Shimizu K.K."/>
        </authorList>
    </citation>
    <scope>NUCLEOTIDE SEQUENCE [LARGE SCALE GENOMIC DNA]</scope>
    <source>
        <strain evidence="2">214</strain>
    </source>
</reference>
<organism evidence="2 3">
    <name type="scientific">Rubroshorea leprosula</name>
    <dbReference type="NCBI Taxonomy" id="152421"/>
    <lineage>
        <taxon>Eukaryota</taxon>
        <taxon>Viridiplantae</taxon>
        <taxon>Streptophyta</taxon>
        <taxon>Embryophyta</taxon>
        <taxon>Tracheophyta</taxon>
        <taxon>Spermatophyta</taxon>
        <taxon>Magnoliopsida</taxon>
        <taxon>eudicotyledons</taxon>
        <taxon>Gunneridae</taxon>
        <taxon>Pentapetalae</taxon>
        <taxon>rosids</taxon>
        <taxon>malvids</taxon>
        <taxon>Malvales</taxon>
        <taxon>Dipterocarpaceae</taxon>
        <taxon>Rubroshorea</taxon>
    </lineage>
</organism>
<keyword evidence="3" id="KW-1185">Reference proteome</keyword>
<dbReference type="GO" id="GO:0046983">
    <property type="term" value="F:protein dimerization activity"/>
    <property type="evidence" value="ECO:0007669"/>
    <property type="project" value="InterPro"/>
</dbReference>
<dbReference type="EMBL" id="BPVZ01000043">
    <property type="protein sequence ID" value="GKV15491.1"/>
    <property type="molecule type" value="Genomic_DNA"/>
</dbReference>
<dbReference type="InterPro" id="IPR012337">
    <property type="entry name" value="RNaseH-like_sf"/>
</dbReference>
<gene>
    <name evidence="2" type="ORF">SLEP1_g26278</name>
</gene>
<comment type="caution">
    <text evidence="2">The sequence shown here is derived from an EMBL/GenBank/DDBJ whole genome shotgun (WGS) entry which is preliminary data.</text>
</comment>
<dbReference type="SUPFAM" id="SSF53098">
    <property type="entry name" value="Ribonuclease H-like"/>
    <property type="match status" value="1"/>
</dbReference>
<dbReference type="Pfam" id="PF05699">
    <property type="entry name" value="Dimer_Tnp_hAT"/>
    <property type="match status" value="1"/>
</dbReference>
<feature type="domain" description="HAT C-terminal dimerisation" evidence="1">
    <location>
        <begin position="7"/>
        <end position="73"/>
    </location>
</feature>
<protein>
    <recommendedName>
        <fullName evidence="1">HAT C-terminal dimerisation domain-containing protein</fullName>
    </recommendedName>
</protein>
<dbReference type="InterPro" id="IPR008906">
    <property type="entry name" value="HATC_C_dom"/>
</dbReference>
<name>A0AAV5JX71_9ROSI</name>
<dbReference type="AlphaFoldDB" id="A0AAV5JX71"/>
<proteinExistence type="predicted"/>